<dbReference type="InterPro" id="IPR008964">
    <property type="entry name" value="Invasin/intimin_cell_adhesion"/>
</dbReference>
<keyword evidence="2" id="KW-0812">Transmembrane</keyword>
<accession>A0A2P8GR68</accession>
<feature type="region of interest" description="Disordered" evidence="1">
    <location>
        <begin position="1"/>
        <end position="29"/>
    </location>
</feature>
<gene>
    <name evidence="3" type="ORF">CLV49_0051</name>
</gene>
<evidence type="ECO:0000313" key="4">
    <source>
        <dbReference type="Proteomes" id="UP000241203"/>
    </source>
</evidence>
<evidence type="ECO:0000256" key="2">
    <source>
        <dbReference type="SAM" id="Phobius"/>
    </source>
</evidence>
<proteinExistence type="predicted"/>
<dbReference type="SUPFAM" id="SSF49373">
    <property type="entry name" value="Invasin/intimin cell-adhesion fragments"/>
    <property type="match status" value="1"/>
</dbReference>
<sequence>MTRHDSATHVDISAPPGDADDDRPRMNGMSRRSVAAAAVWSVPVIAVAVASPAHATSIQSTLTVDIVKAELVAGGVGLSNVSDVVVTVLDSQGRPWAGQPVTLTVTPIGAALGATAGVTGSDGRFTTTLTASALVALGVVTVVATSDVLTASDTATIVEPTPASLRFTQVTVAPTAGWTGPDSSGRMITAPGRNMAVRLAVNNRGGTAQTGYIVSVTLTHATLAARPVPTSTAATFTFTGSTDSVSGGQNRRTYTYSTSQVLGPNETHTVDLAWRNANNAAIRALPLINATDFATSGSATLRYPDSTLVGTNTLRTGGTGSDPVNWIIRTTA</sequence>
<evidence type="ECO:0000313" key="3">
    <source>
        <dbReference type="EMBL" id="PSL36460.1"/>
    </source>
</evidence>
<keyword evidence="2" id="KW-1133">Transmembrane helix</keyword>
<organism evidence="3 4">
    <name type="scientific">Labedella gwakjiensis</name>
    <dbReference type="NCBI Taxonomy" id="390269"/>
    <lineage>
        <taxon>Bacteria</taxon>
        <taxon>Bacillati</taxon>
        <taxon>Actinomycetota</taxon>
        <taxon>Actinomycetes</taxon>
        <taxon>Micrococcales</taxon>
        <taxon>Microbacteriaceae</taxon>
        <taxon>Labedella</taxon>
    </lineage>
</organism>
<dbReference type="AlphaFoldDB" id="A0A2P8GR68"/>
<reference evidence="3 4" key="1">
    <citation type="submission" date="2018-03" db="EMBL/GenBank/DDBJ databases">
        <title>Genomic Encyclopedia of Archaeal and Bacterial Type Strains, Phase II (KMG-II): from individual species to whole genera.</title>
        <authorList>
            <person name="Goeker M."/>
        </authorList>
    </citation>
    <scope>NUCLEOTIDE SEQUENCE [LARGE SCALE GENOMIC DNA]</scope>
    <source>
        <strain evidence="3 4">DSM 21548</strain>
    </source>
</reference>
<comment type="caution">
    <text evidence="3">The sequence shown here is derived from an EMBL/GenBank/DDBJ whole genome shotgun (WGS) entry which is preliminary data.</text>
</comment>
<dbReference type="InterPro" id="IPR013783">
    <property type="entry name" value="Ig-like_fold"/>
</dbReference>
<keyword evidence="2" id="KW-0472">Membrane</keyword>
<dbReference type="EMBL" id="PYAU01000001">
    <property type="protein sequence ID" value="PSL36460.1"/>
    <property type="molecule type" value="Genomic_DNA"/>
</dbReference>
<protein>
    <submittedName>
        <fullName evidence="3">Uncharacterized protein</fullName>
    </submittedName>
</protein>
<feature type="transmembrane region" description="Helical" evidence="2">
    <location>
        <begin position="33"/>
        <end position="53"/>
    </location>
</feature>
<dbReference type="Gene3D" id="2.60.40.10">
    <property type="entry name" value="Immunoglobulins"/>
    <property type="match status" value="1"/>
</dbReference>
<dbReference type="GO" id="GO:0005975">
    <property type="term" value="P:carbohydrate metabolic process"/>
    <property type="evidence" value="ECO:0007669"/>
    <property type="project" value="UniProtKB-ARBA"/>
</dbReference>
<dbReference type="Proteomes" id="UP000241203">
    <property type="component" value="Unassembled WGS sequence"/>
</dbReference>
<name>A0A2P8GR68_9MICO</name>
<evidence type="ECO:0000256" key="1">
    <source>
        <dbReference type="SAM" id="MobiDB-lite"/>
    </source>
</evidence>